<name>M7T1U5_EUTLA</name>
<feature type="compositionally biased region" description="Low complexity" evidence="1">
    <location>
        <begin position="23"/>
        <end position="34"/>
    </location>
</feature>
<dbReference type="GO" id="GO:0035091">
    <property type="term" value="F:phosphatidylinositol binding"/>
    <property type="evidence" value="ECO:0007669"/>
    <property type="project" value="TreeGrafter"/>
</dbReference>
<proteinExistence type="predicted"/>
<dbReference type="PANTHER" id="PTHR15629">
    <property type="entry name" value="SH3YL1 PROTEIN"/>
    <property type="match status" value="1"/>
</dbReference>
<feature type="compositionally biased region" description="Polar residues" evidence="1">
    <location>
        <begin position="79"/>
        <end position="95"/>
    </location>
</feature>
<dbReference type="HOGENOM" id="CLU_472532_0_0_1"/>
<feature type="compositionally biased region" description="Low complexity" evidence="1">
    <location>
        <begin position="54"/>
        <end position="63"/>
    </location>
</feature>
<feature type="compositionally biased region" description="Basic and acidic residues" evidence="1">
    <location>
        <begin position="560"/>
        <end position="577"/>
    </location>
</feature>
<evidence type="ECO:0000256" key="1">
    <source>
        <dbReference type="SAM" id="MobiDB-lite"/>
    </source>
</evidence>
<dbReference type="AlphaFoldDB" id="M7T1U5"/>
<dbReference type="OrthoDB" id="10255128at2759"/>
<dbReference type="PANTHER" id="PTHR15629:SF8">
    <property type="entry name" value="DUF500 DOMAIN PROTEIN (AFU_ORTHOLOGUE AFUA_5G07310)"/>
    <property type="match status" value="1"/>
</dbReference>
<feature type="region of interest" description="Disordered" evidence="1">
    <location>
        <begin position="532"/>
        <end position="577"/>
    </location>
</feature>
<dbReference type="Pfam" id="PF04366">
    <property type="entry name" value="Ysc84"/>
    <property type="match status" value="1"/>
</dbReference>
<dbReference type="eggNOG" id="KOG1843">
    <property type="taxonomic scope" value="Eukaryota"/>
</dbReference>
<feature type="region of interest" description="Disordered" evidence="1">
    <location>
        <begin position="239"/>
        <end position="282"/>
    </location>
</feature>
<feature type="region of interest" description="Disordered" evidence="1">
    <location>
        <begin position="1"/>
        <end position="182"/>
    </location>
</feature>
<feature type="compositionally biased region" description="Low complexity" evidence="1">
    <location>
        <begin position="419"/>
        <end position="431"/>
    </location>
</feature>
<dbReference type="CDD" id="cd11524">
    <property type="entry name" value="SYLF"/>
    <property type="match status" value="1"/>
</dbReference>
<keyword evidence="4" id="KW-1185">Reference proteome</keyword>
<evidence type="ECO:0000313" key="3">
    <source>
        <dbReference type="EMBL" id="EMR70522.1"/>
    </source>
</evidence>
<evidence type="ECO:0000259" key="2">
    <source>
        <dbReference type="Pfam" id="PF04366"/>
    </source>
</evidence>
<feature type="domain" description="Ysc84 actin-binding" evidence="2">
    <location>
        <begin position="340"/>
        <end position="516"/>
    </location>
</feature>
<dbReference type="Proteomes" id="UP000012174">
    <property type="component" value="Unassembled WGS sequence"/>
</dbReference>
<feature type="compositionally biased region" description="Basic and acidic residues" evidence="1">
    <location>
        <begin position="1"/>
        <end position="17"/>
    </location>
</feature>
<dbReference type="InterPro" id="IPR007461">
    <property type="entry name" value="Ysc84_actin-binding"/>
</dbReference>
<feature type="region of interest" description="Disordered" evidence="1">
    <location>
        <begin position="398"/>
        <end position="438"/>
    </location>
</feature>
<dbReference type="InterPro" id="IPR051702">
    <property type="entry name" value="SH3_domain_YSC84-like"/>
</dbReference>
<feature type="compositionally biased region" description="Low complexity" evidence="1">
    <location>
        <begin position="260"/>
        <end position="282"/>
    </location>
</feature>
<protein>
    <submittedName>
        <fullName evidence="3">Putative duf500 domain protein</fullName>
    </submittedName>
</protein>
<gene>
    <name evidence="3" type="ORF">UCREL1_2440</name>
</gene>
<dbReference type="EMBL" id="KB705849">
    <property type="protein sequence ID" value="EMR70522.1"/>
    <property type="molecule type" value="Genomic_DNA"/>
</dbReference>
<feature type="compositionally biased region" description="Acidic residues" evidence="1">
    <location>
        <begin position="409"/>
        <end position="418"/>
    </location>
</feature>
<accession>M7T1U5</accession>
<dbReference type="KEGG" id="ela:UCREL1_2440"/>
<sequence>MGIHPDHGSVSESERNYYTDFSGAPGAPGVPGAPELDGDHPNPLQSNPPPPATAAPKAQPSSQGEYPPEKTQLPEDGHASSSPVAASTAHPTGTQALDAAAMPPAFSHEHPQALPSPAGDSKEAEARPRTPGTPFLYFEPPPTYAESNHGSTHGALVDEKPPLPPRRATPSSSSSSGKVGLGDRLLSSVADLASKASGPVNRLTNRLGSEAFWPSSLDKECDKAARILTSFCTGFYSGPTNQLPPSGAGTPSRPSTPNEKSSPNSRSSSNSPRVQQQQQQQQSKVFVQIPRTAIATAQGLAIFTTLRGGFHLSGAAGSGLVVARLPDGTWSPPSAFSVTALGAGIVAGIDIQDCVCVLHTREAVEAFTRPRWSLGAEVGVTAGPVGGAVGGAAALRQGSRKKGGWRGGDDDDDDDDDVGSVGDSRQQQQQQKQKHGFEPIWTYAKSRGLYVGMQADGTVIVQRPDANAAFYGERGISAERILRAQVPQVDGSGRRDKDGNLMWPEGTRRLVEALKMAEGSAADESVIREIMHAGPTPGDLGTGAVPAPGGKDTGVAWVDDGGKGEKGGAKRDSLLYK</sequence>
<organism evidence="3 4">
    <name type="scientific">Eutypa lata (strain UCR-EL1)</name>
    <name type="common">Grapevine dieback disease fungus</name>
    <name type="synonym">Eutypa armeniacae</name>
    <dbReference type="NCBI Taxonomy" id="1287681"/>
    <lineage>
        <taxon>Eukaryota</taxon>
        <taxon>Fungi</taxon>
        <taxon>Dikarya</taxon>
        <taxon>Ascomycota</taxon>
        <taxon>Pezizomycotina</taxon>
        <taxon>Sordariomycetes</taxon>
        <taxon>Xylariomycetidae</taxon>
        <taxon>Xylariales</taxon>
        <taxon>Diatrypaceae</taxon>
        <taxon>Eutypa</taxon>
    </lineage>
</organism>
<dbReference type="OMA" id="IREIMHA"/>
<reference evidence="4" key="1">
    <citation type="journal article" date="2013" name="Genome Announc.">
        <title>Draft genome sequence of the grapevine dieback fungus Eutypa lata UCR-EL1.</title>
        <authorList>
            <person name="Blanco-Ulate B."/>
            <person name="Rolshausen P.E."/>
            <person name="Cantu D."/>
        </authorList>
    </citation>
    <scope>NUCLEOTIDE SEQUENCE [LARGE SCALE GENOMIC DNA]</scope>
    <source>
        <strain evidence="4">UCR-EL1</strain>
    </source>
</reference>
<evidence type="ECO:0000313" key="4">
    <source>
        <dbReference type="Proteomes" id="UP000012174"/>
    </source>
</evidence>